<name>A0A915KI70_ROMCU</name>
<dbReference type="WBParaSite" id="nRc.2.0.1.t38438-RA">
    <property type="protein sequence ID" value="nRc.2.0.1.t38438-RA"/>
    <property type="gene ID" value="nRc.2.0.1.g38438"/>
</dbReference>
<reference evidence="2" key="1">
    <citation type="submission" date="2022-11" db="UniProtKB">
        <authorList>
            <consortium name="WormBaseParasite"/>
        </authorList>
    </citation>
    <scope>IDENTIFICATION</scope>
</reference>
<dbReference type="AlphaFoldDB" id="A0A915KI70"/>
<organism evidence="1 2">
    <name type="scientific">Romanomermis culicivorax</name>
    <name type="common">Nematode worm</name>
    <dbReference type="NCBI Taxonomy" id="13658"/>
    <lineage>
        <taxon>Eukaryota</taxon>
        <taxon>Metazoa</taxon>
        <taxon>Ecdysozoa</taxon>
        <taxon>Nematoda</taxon>
        <taxon>Enoplea</taxon>
        <taxon>Dorylaimia</taxon>
        <taxon>Mermithida</taxon>
        <taxon>Mermithoidea</taxon>
        <taxon>Mermithidae</taxon>
        <taxon>Romanomermis</taxon>
    </lineage>
</organism>
<proteinExistence type="predicted"/>
<dbReference type="Proteomes" id="UP000887565">
    <property type="component" value="Unplaced"/>
</dbReference>
<keyword evidence="1" id="KW-1185">Reference proteome</keyword>
<sequence length="72" mass="8155">MSWKSGDCLAYYLELAATLPPSEPRNPSKKAVYAWQNWFGFVPLQFRDAEETLQIGNNKSLLKDEAYKASGL</sequence>
<protein>
    <submittedName>
        <fullName evidence="2">Uncharacterized protein</fullName>
    </submittedName>
</protein>
<evidence type="ECO:0000313" key="1">
    <source>
        <dbReference type="Proteomes" id="UP000887565"/>
    </source>
</evidence>
<accession>A0A915KI70</accession>
<evidence type="ECO:0000313" key="2">
    <source>
        <dbReference type="WBParaSite" id="nRc.2.0.1.t38438-RA"/>
    </source>
</evidence>